<dbReference type="InterPro" id="IPR036291">
    <property type="entry name" value="NAD(P)-bd_dom_sf"/>
</dbReference>
<dbReference type="InterPro" id="IPR006151">
    <property type="entry name" value="Shikm_DH/Glu-tRNA_Rdtase"/>
</dbReference>
<dbReference type="InterPro" id="IPR036343">
    <property type="entry name" value="GluRdtase_N_sf"/>
</dbReference>
<evidence type="ECO:0000256" key="5">
    <source>
        <dbReference type="ARBA" id="ARBA00023002"/>
    </source>
</evidence>
<dbReference type="SUPFAM" id="SSF51735">
    <property type="entry name" value="NAD(P)-binding Rossmann-fold domains"/>
    <property type="match status" value="1"/>
</dbReference>
<evidence type="ECO:0000259" key="10">
    <source>
        <dbReference type="Pfam" id="PF05201"/>
    </source>
</evidence>
<feature type="domain" description="Quinate/shikimate 5-dehydrogenase/glutamyl-tRNA reductase" evidence="9">
    <location>
        <begin position="169"/>
        <end position="304"/>
    </location>
</feature>
<comment type="pathway">
    <text evidence="1">Porphyrin-containing compound metabolism; protoporphyrin-IX biosynthesis; 5-aminolevulinate from L-glutamyl-tRNA(Glu): step 1/2.</text>
</comment>
<keyword evidence="4" id="KW-0521">NADP</keyword>
<dbReference type="AlphaFoldDB" id="A0A160TSR3"/>
<keyword evidence="5 11" id="KW-0560">Oxidoreductase</keyword>
<dbReference type="Gene3D" id="3.30.460.30">
    <property type="entry name" value="Glutamyl-tRNA reductase, N-terminal domain"/>
    <property type="match status" value="1"/>
</dbReference>
<dbReference type="Pfam" id="PF01488">
    <property type="entry name" value="Shikimate_DH"/>
    <property type="match status" value="1"/>
</dbReference>
<dbReference type="SUPFAM" id="SSF69742">
    <property type="entry name" value="Glutamyl tRNA-reductase catalytic, N-terminal domain"/>
    <property type="match status" value="1"/>
</dbReference>
<dbReference type="FunFam" id="3.30.460.30:FF:000001">
    <property type="entry name" value="Glutamyl-tRNA reductase"/>
    <property type="match status" value="1"/>
</dbReference>
<dbReference type="EC" id="1.2.1.70" evidence="3"/>
<dbReference type="NCBIfam" id="TIGR01035">
    <property type="entry name" value="hemA"/>
    <property type="match status" value="1"/>
</dbReference>
<feature type="domain" description="Tetrapyrrole biosynthesis glutamyl-tRNA reductase dimerisation" evidence="8">
    <location>
        <begin position="319"/>
        <end position="415"/>
    </location>
</feature>
<dbReference type="Pfam" id="PF05201">
    <property type="entry name" value="GlutR_N"/>
    <property type="match status" value="1"/>
</dbReference>
<dbReference type="EMBL" id="CZRL01000007">
    <property type="protein sequence ID" value="CUS49782.1"/>
    <property type="molecule type" value="Genomic_DNA"/>
</dbReference>
<evidence type="ECO:0000256" key="7">
    <source>
        <dbReference type="ARBA" id="ARBA00047464"/>
    </source>
</evidence>
<evidence type="ECO:0000256" key="4">
    <source>
        <dbReference type="ARBA" id="ARBA00022857"/>
    </source>
</evidence>
<dbReference type="InterPro" id="IPR015896">
    <property type="entry name" value="4pyrrol_synth_GluRdtase_dimer"/>
</dbReference>
<dbReference type="PANTHER" id="PTHR43013">
    <property type="entry name" value="GLUTAMYL-TRNA REDUCTASE"/>
    <property type="match status" value="1"/>
</dbReference>
<accession>A0A160TSR3</accession>
<organism evidence="11">
    <name type="scientific">hydrothermal vent metagenome</name>
    <dbReference type="NCBI Taxonomy" id="652676"/>
    <lineage>
        <taxon>unclassified sequences</taxon>
        <taxon>metagenomes</taxon>
        <taxon>ecological metagenomes</taxon>
    </lineage>
</organism>
<comment type="catalytic activity">
    <reaction evidence="7">
        <text>(S)-4-amino-5-oxopentanoate + tRNA(Glu) + NADP(+) = L-glutamyl-tRNA(Glu) + NADPH + H(+)</text>
        <dbReference type="Rhea" id="RHEA:12344"/>
        <dbReference type="Rhea" id="RHEA-COMP:9663"/>
        <dbReference type="Rhea" id="RHEA-COMP:9680"/>
        <dbReference type="ChEBI" id="CHEBI:15378"/>
        <dbReference type="ChEBI" id="CHEBI:57501"/>
        <dbReference type="ChEBI" id="CHEBI:57783"/>
        <dbReference type="ChEBI" id="CHEBI:58349"/>
        <dbReference type="ChEBI" id="CHEBI:78442"/>
        <dbReference type="ChEBI" id="CHEBI:78520"/>
        <dbReference type="EC" id="1.2.1.70"/>
    </reaction>
</comment>
<comment type="similarity">
    <text evidence="2">Belongs to the glutamyl-tRNA reductase family.</text>
</comment>
<dbReference type="GO" id="GO:0008883">
    <property type="term" value="F:glutamyl-tRNA reductase activity"/>
    <property type="evidence" value="ECO:0007669"/>
    <property type="project" value="UniProtKB-EC"/>
</dbReference>
<evidence type="ECO:0000256" key="3">
    <source>
        <dbReference type="ARBA" id="ARBA00012970"/>
    </source>
</evidence>
<gene>
    <name evidence="11" type="ORF">MGWOODY_XGa373</name>
</gene>
<evidence type="ECO:0000256" key="1">
    <source>
        <dbReference type="ARBA" id="ARBA00005059"/>
    </source>
</evidence>
<dbReference type="GO" id="GO:0050661">
    <property type="term" value="F:NADP binding"/>
    <property type="evidence" value="ECO:0007669"/>
    <property type="project" value="InterPro"/>
</dbReference>
<evidence type="ECO:0000256" key="2">
    <source>
        <dbReference type="ARBA" id="ARBA00005916"/>
    </source>
</evidence>
<dbReference type="InterPro" id="IPR015895">
    <property type="entry name" value="4pyrrol_synth_GluRdtase_N"/>
</dbReference>
<keyword evidence="6" id="KW-0627">Porphyrin biosynthesis</keyword>
<protein>
    <recommendedName>
        <fullName evidence="3">glutamyl-tRNA reductase</fullName>
        <ecNumber evidence="3">1.2.1.70</ecNumber>
    </recommendedName>
</protein>
<dbReference type="FunFam" id="3.40.50.720:FF:000031">
    <property type="entry name" value="Glutamyl-tRNA reductase"/>
    <property type="match status" value="1"/>
</dbReference>
<dbReference type="HAMAP" id="MF_00087">
    <property type="entry name" value="Glu_tRNA_reductase"/>
    <property type="match status" value="1"/>
</dbReference>
<evidence type="ECO:0000256" key="6">
    <source>
        <dbReference type="ARBA" id="ARBA00023244"/>
    </source>
</evidence>
<evidence type="ECO:0000313" key="11">
    <source>
        <dbReference type="EMBL" id="CUS49782.1"/>
    </source>
</evidence>
<dbReference type="PANTHER" id="PTHR43013:SF1">
    <property type="entry name" value="GLUTAMYL-TRNA REDUCTASE"/>
    <property type="match status" value="1"/>
</dbReference>
<dbReference type="InterPro" id="IPR018214">
    <property type="entry name" value="GluRdtase_CS"/>
</dbReference>
<dbReference type="UniPathway" id="UPA00251">
    <property type="reaction ID" value="UER00316"/>
</dbReference>
<dbReference type="SUPFAM" id="SSF69075">
    <property type="entry name" value="Glutamyl tRNA-reductase dimerization domain"/>
    <property type="match status" value="1"/>
</dbReference>
<dbReference type="Pfam" id="PF00745">
    <property type="entry name" value="GlutR_dimer"/>
    <property type="match status" value="1"/>
</dbReference>
<sequence>MQLLTFGLNHRTAPISLREKAAFTSEQLPGAVRSLVSSGSVAEAAIVSTCNRTEIYCHQNNTRPDQVFEWLCNYGQLDAANLDAATYCLPGEEAVQHAFRVASGLDSLVLGEPQILGQMKSAFTTAYNAGATGKILNRLFQHTFSVAKQVRTETLIGANAVSVAFAAVDLARRIFSKLTDQTVLLIGAGETIELVARYCRDSGVNHIIVANRSIERAQTLVDGHNSEAISLASIADRLHEADIVVASTASTLPIVGKGTVERALKARRHKPVLMIDLAVPRDIEPEVGSLRDVFLYTVDDLEEIVEKNIGSRRDAADDAEKIIDLQVVRFMRWFRSLESIPTIRAIRGQIDALQDSELRQAQRRIENGENPGEVLEAFARTLSRKFAHAPSQALKHADEDGNGALIDAARKLFKLPD</sequence>
<proteinExistence type="inferred from homology"/>
<evidence type="ECO:0000259" key="8">
    <source>
        <dbReference type="Pfam" id="PF00745"/>
    </source>
</evidence>
<dbReference type="PROSITE" id="PS00747">
    <property type="entry name" value="GLUTR"/>
    <property type="match status" value="1"/>
</dbReference>
<feature type="domain" description="Glutamyl-tRNA reductase N-terminal" evidence="10">
    <location>
        <begin position="7"/>
        <end position="154"/>
    </location>
</feature>
<dbReference type="PIRSF" id="PIRSF000445">
    <property type="entry name" value="4pyrrol_synth_GluRdtase"/>
    <property type="match status" value="1"/>
</dbReference>
<name>A0A160TSR3_9ZZZZ</name>
<reference evidence="11" key="1">
    <citation type="submission" date="2015-10" db="EMBL/GenBank/DDBJ databases">
        <authorList>
            <person name="Gilbert D.G."/>
        </authorList>
    </citation>
    <scope>NUCLEOTIDE SEQUENCE</scope>
</reference>
<dbReference type="CDD" id="cd05213">
    <property type="entry name" value="NAD_bind_Glutamyl_tRNA_reduct"/>
    <property type="match status" value="1"/>
</dbReference>
<dbReference type="InterPro" id="IPR000343">
    <property type="entry name" value="4pyrrol_synth_GluRdtase"/>
</dbReference>
<evidence type="ECO:0000259" key="9">
    <source>
        <dbReference type="Pfam" id="PF01488"/>
    </source>
</evidence>
<dbReference type="InterPro" id="IPR036453">
    <property type="entry name" value="GluRdtase_dimer_dom_sf"/>
</dbReference>
<dbReference type="GO" id="GO:0019353">
    <property type="term" value="P:protoporphyrinogen IX biosynthetic process from glutamate"/>
    <property type="evidence" value="ECO:0007669"/>
    <property type="project" value="TreeGrafter"/>
</dbReference>
<dbReference type="Gene3D" id="3.40.50.720">
    <property type="entry name" value="NAD(P)-binding Rossmann-like Domain"/>
    <property type="match status" value="1"/>
</dbReference>